<keyword evidence="1" id="KW-0812">Transmembrane</keyword>
<reference evidence="3 4" key="1">
    <citation type="submission" date="2020-02" db="EMBL/GenBank/DDBJ databases">
        <title>Thermophilic hydrogen producing bacteria, Caloranaerobacter azorensis.</title>
        <authorList>
            <person name="Baek K."/>
        </authorList>
    </citation>
    <scope>NUCLEOTIDE SEQUENCE [LARGE SCALE GENOMIC DNA]</scope>
    <source>
        <strain evidence="3 4">T3-1</strain>
    </source>
</reference>
<dbReference type="InterPro" id="IPR042150">
    <property type="entry name" value="MmRce1-like"/>
</dbReference>
<feature type="transmembrane region" description="Helical" evidence="1">
    <location>
        <begin position="172"/>
        <end position="195"/>
    </location>
</feature>
<dbReference type="Proteomes" id="UP000464452">
    <property type="component" value="Chromosome"/>
</dbReference>
<dbReference type="Pfam" id="PF02517">
    <property type="entry name" value="Rce1-like"/>
    <property type="match status" value="1"/>
</dbReference>
<dbReference type="RefSeq" id="WP_163234536.1">
    <property type="nucleotide sequence ID" value="NZ_CP048617.1"/>
</dbReference>
<sequence length="238" mass="27661">MNFIKQTLIMITIIFIVLLYCKLIKFNDSKTKINYKENYFIIFSIVIFICMVSSTIYLIIIKNYFSEVYKNNKIVFMLFAQLLILLPMLIHIFYNGEKINTIGITSENFLKSLILGVLLIGVYYLMKLKLYGNRETNITIYNLMYFLIVGIGEEILWRGYAQNRLIYKFGKLRGLLLTALIFSVIHIPQRIIILGLDLKGVIMSIFFIMPISITLGYIAYKTKNIITSSILHTIADLI</sequence>
<accession>A0A6P1YC38</accession>
<feature type="transmembrane region" description="Helical" evidence="1">
    <location>
        <begin position="38"/>
        <end position="61"/>
    </location>
</feature>
<dbReference type="GO" id="GO:0008237">
    <property type="term" value="F:metallopeptidase activity"/>
    <property type="evidence" value="ECO:0007669"/>
    <property type="project" value="UniProtKB-KW"/>
</dbReference>
<feature type="transmembrane region" description="Helical" evidence="1">
    <location>
        <begin position="73"/>
        <end position="96"/>
    </location>
</feature>
<dbReference type="AlphaFoldDB" id="A0A6P1YC38"/>
<feature type="transmembrane region" description="Helical" evidence="1">
    <location>
        <begin position="201"/>
        <end position="220"/>
    </location>
</feature>
<evidence type="ECO:0000259" key="2">
    <source>
        <dbReference type="Pfam" id="PF02517"/>
    </source>
</evidence>
<keyword evidence="3" id="KW-0378">Hydrolase</keyword>
<evidence type="ECO:0000313" key="4">
    <source>
        <dbReference type="Proteomes" id="UP000464452"/>
    </source>
</evidence>
<dbReference type="GO" id="GO:0004175">
    <property type="term" value="F:endopeptidase activity"/>
    <property type="evidence" value="ECO:0007669"/>
    <property type="project" value="UniProtKB-ARBA"/>
</dbReference>
<keyword evidence="1" id="KW-1133">Transmembrane helix</keyword>
<organism evidence="3 4">
    <name type="scientific">Caloranaerobacter azorensis</name>
    <dbReference type="NCBI Taxonomy" id="116090"/>
    <lineage>
        <taxon>Bacteria</taxon>
        <taxon>Bacillati</taxon>
        <taxon>Bacillota</taxon>
        <taxon>Tissierellia</taxon>
        <taxon>Tissierellales</taxon>
        <taxon>Thermohalobacteraceae</taxon>
        <taxon>Caloranaerobacter</taxon>
    </lineage>
</organism>
<name>A0A6P1YC38_9FIRM</name>
<dbReference type="GO" id="GO:0006508">
    <property type="term" value="P:proteolysis"/>
    <property type="evidence" value="ECO:0007669"/>
    <property type="project" value="UniProtKB-KW"/>
</dbReference>
<dbReference type="EMBL" id="CP048617">
    <property type="protein sequence ID" value="QIB26472.1"/>
    <property type="molecule type" value="Genomic_DNA"/>
</dbReference>
<feature type="transmembrane region" description="Helical" evidence="1">
    <location>
        <begin position="108"/>
        <end position="126"/>
    </location>
</feature>
<dbReference type="PANTHER" id="PTHR35797:SF1">
    <property type="entry name" value="PROTEASE"/>
    <property type="match status" value="1"/>
</dbReference>
<feature type="transmembrane region" description="Helical" evidence="1">
    <location>
        <begin position="6"/>
        <end position="26"/>
    </location>
</feature>
<dbReference type="KEGG" id="cazo:G3A45_03585"/>
<keyword evidence="1" id="KW-0472">Membrane</keyword>
<keyword evidence="3" id="KW-0645">Protease</keyword>
<evidence type="ECO:0000313" key="3">
    <source>
        <dbReference type="EMBL" id="QIB26472.1"/>
    </source>
</evidence>
<keyword evidence="3" id="KW-0482">Metalloprotease</keyword>
<protein>
    <submittedName>
        <fullName evidence="3">CPBP family intramembrane metalloprotease</fullName>
    </submittedName>
</protein>
<gene>
    <name evidence="3" type="ORF">G3A45_03585</name>
</gene>
<proteinExistence type="predicted"/>
<dbReference type="GO" id="GO:0080120">
    <property type="term" value="P:CAAX-box protein maturation"/>
    <property type="evidence" value="ECO:0007669"/>
    <property type="project" value="UniProtKB-ARBA"/>
</dbReference>
<feature type="domain" description="CAAX prenyl protease 2/Lysostaphin resistance protein A-like" evidence="2">
    <location>
        <begin position="139"/>
        <end position="238"/>
    </location>
</feature>
<evidence type="ECO:0000256" key="1">
    <source>
        <dbReference type="SAM" id="Phobius"/>
    </source>
</evidence>
<feature type="transmembrane region" description="Helical" evidence="1">
    <location>
        <begin position="138"/>
        <end position="160"/>
    </location>
</feature>
<dbReference type="PANTHER" id="PTHR35797">
    <property type="entry name" value="PROTEASE-RELATED"/>
    <property type="match status" value="1"/>
</dbReference>
<dbReference type="InterPro" id="IPR003675">
    <property type="entry name" value="Rce1/LyrA-like_dom"/>
</dbReference>